<accession>A0AA35TPI8</accession>
<organism evidence="9 10">
    <name type="scientific">Geodia barretti</name>
    <name type="common">Barrett's horny sponge</name>
    <dbReference type="NCBI Taxonomy" id="519541"/>
    <lineage>
        <taxon>Eukaryota</taxon>
        <taxon>Metazoa</taxon>
        <taxon>Porifera</taxon>
        <taxon>Demospongiae</taxon>
        <taxon>Heteroscleromorpha</taxon>
        <taxon>Tetractinellida</taxon>
        <taxon>Astrophorina</taxon>
        <taxon>Geodiidae</taxon>
        <taxon>Geodia</taxon>
    </lineage>
</organism>
<keyword evidence="2 5" id="KW-0238">DNA-binding</keyword>
<evidence type="ECO:0000256" key="1">
    <source>
        <dbReference type="ARBA" id="ARBA00004123"/>
    </source>
</evidence>
<dbReference type="Pfam" id="PF00046">
    <property type="entry name" value="Homeodomain"/>
    <property type="match status" value="1"/>
</dbReference>
<evidence type="ECO:0000256" key="6">
    <source>
        <dbReference type="RuleBase" id="RU000682"/>
    </source>
</evidence>
<evidence type="ECO:0000256" key="4">
    <source>
        <dbReference type="ARBA" id="ARBA00023242"/>
    </source>
</evidence>
<evidence type="ECO:0000256" key="3">
    <source>
        <dbReference type="ARBA" id="ARBA00023155"/>
    </source>
</evidence>
<dbReference type="PANTHER" id="PTHR24329:SF543">
    <property type="entry name" value="FI01017P-RELATED"/>
    <property type="match status" value="1"/>
</dbReference>
<dbReference type="InterPro" id="IPR001356">
    <property type="entry name" value="HD"/>
</dbReference>
<dbReference type="Gene3D" id="1.10.10.60">
    <property type="entry name" value="Homeodomain-like"/>
    <property type="match status" value="1"/>
</dbReference>
<comment type="caution">
    <text evidence="9">The sequence shown here is derived from an EMBL/GenBank/DDBJ whole genome shotgun (WGS) entry which is preliminary data.</text>
</comment>
<dbReference type="Proteomes" id="UP001174909">
    <property type="component" value="Unassembled WGS sequence"/>
</dbReference>
<dbReference type="SMART" id="SM00389">
    <property type="entry name" value="HOX"/>
    <property type="match status" value="1"/>
</dbReference>
<evidence type="ECO:0000259" key="8">
    <source>
        <dbReference type="PROSITE" id="PS50071"/>
    </source>
</evidence>
<dbReference type="InterPro" id="IPR050649">
    <property type="entry name" value="Paired_Homeobox_TFs"/>
</dbReference>
<keyword evidence="10" id="KW-1185">Reference proteome</keyword>
<evidence type="ECO:0000256" key="2">
    <source>
        <dbReference type="ARBA" id="ARBA00023125"/>
    </source>
</evidence>
<dbReference type="PANTHER" id="PTHR24329">
    <property type="entry name" value="HOMEOBOX PROTEIN ARISTALESS"/>
    <property type="match status" value="1"/>
</dbReference>
<evidence type="ECO:0000256" key="7">
    <source>
        <dbReference type="SAM" id="MobiDB-lite"/>
    </source>
</evidence>
<proteinExistence type="predicted"/>
<sequence>MPVATMQHSPTEMPEDIKCPKLSDSPRETALTTNGLADHHPASPEKRKLSESSDGKTDTGSESGDSKNKRQQRRFRTTFTSYQLQELEAAFSKTHYPDVFMREDLAMRINLTEARVQVWFQNRRAKWRRTQKANQMAMAELMNGRGLPLHPGHHAALAGPYHMNPMSAQAFGPAPGSLSPTNSVLMTPKSALTPPGTALMAKQPHAGFVLHHPCTSHNATSTAFHGMYSHSQSAPWNTHNQFVFPSPTGTVTFPTPPPLTSANPVCSTPPIHALPTAW</sequence>
<dbReference type="GO" id="GO:0005634">
    <property type="term" value="C:nucleus"/>
    <property type="evidence" value="ECO:0007669"/>
    <property type="project" value="UniProtKB-SubCell"/>
</dbReference>
<dbReference type="InterPro" id="IPR017970">
    <property type="entry name" value="Homeobox_CS"/>
</dbReference>
<dbReference type="SUPFAM" id="SSF46689">
    <property type="entry name" value="Homeodomain-like"/>
    <property type="match status" value="1"/>
</dbReference>
<dbReference type="InterPro" id="IPR009057">
    <property type="entry name" value="Homeodomain-like_sf"/>
</dbReference>
<keyword evidence="4 5" id="KW-0539">Nucleus</keyword>
<protein>
    <submittedName>
        <fullName evidence="9">Aristaless homeobox protein</fullName>
    </submittedName>
</protein>
<feature type="compositionally biased region" description="Polar residues" evidence="7">
    <location>
        <begin position="1"/>
        <end position="10"/>
    </location>
</feature>
<evidence type="ECO:0000256" key="5">
    <source>
        <dbReference type="PROSITE-ProRule" id="PRU00108"/>
    </source>
</evidence>
<feature type="compositionally biased region" description="Basic and acidic residues" evidence="7">
    <location>
        <begin position="37"/>
        <end position="68"/>
    </location>
</feature>
<gene>
    <name evidence="9" type="ORF">GBAR_LOCUS28147</name>
</gene>
<dbReference type="PROSITE" id="PS50071">
    <property type="entry name" value="HOMEOBOX_2"/>
    <property type="match status" value="1"/>
</dbReference>
<dbReference type="CDD" id="cd00086">
    <property type="entry name" value="homeodomain"/>
    <property type="match status" value="1"/>
</dbReference>
<reference evidence="9" key="1">
    <citation type="submission" date="2023-03" db="EMBL/GenBank/DDBJ databases">
        <authorList>
            <person name="Steffen K."/>
            <person name="Cardenas P."/>
        </authorList>
    </citation>
    <scope>NUCLEOTIDE SEQUENCE</scope>
</reference>
<feature type="DNA-binding region" description="Homeobox" evidence="5">
    <location>
        <begin position="72"/>
        <end position="131"/>
    </location>
</feature>
<evidence type="ECO:0000313" key="10">
    <source>
        <dbReference type="Proteomes" id="UP001174909"/>
    </source>
</evidence>
<evidence type="ECO:0000313" key="9">
    <source>
        <dbReference type="EMBL" id="CAI8051391.1"/>
    </source>
</evidence>
<feature type="region of interest" description="Disordered" evidence="7">
    <location>
        <begin position="1"/>
        <end position="75"/>
    </location>
</feature>
<name>A0AA35TPI8_GEOBA</name>
<feature type="compositionally biased region" description="Basic and acidic residues" evidence="7">
    <location>
        <begin position="15"/>
        <end position="27"/>
    </location>
</feature>
<dbReference type="PROSITE" id="PS00027">
    <property type="entry name" value="HOMEOBOX_1"/>
    <property type="match status" value="1"/>
</dbReference>
<dbReference type="FunFam" id="1.10.10.60:FF:000291">
    <property type="entry name" value="ALX homeobox protein 1"/>
    <property type="match status" value="1"/>
</dbReference>
<dbReference type="GO" id="GO:0000981">
    <property type="term" value="F:DNA-binding transcription factor activity, RNA polymerase II-specific"/>
    <property type="evidence" value="ECO:0007669"/>
    <property type="project" value="InterPro"/>
</dbReference>
<comment type="subcellular location">
    <subcellularLocation>
        <location evidence="1 5 6">Nucleus</location>
    </subcellularLocation>
</comment>
<dbReference type="EMBL" id="CASHTH010003924">
    <property type="protein sequence ID" value="CAI8051391.1"/>
    <property type="molecule type" value="Genomic_DNA"/>
</dbReference>
<dbReference type="GO" id="GO:0000977">
    <property type="term" value="F:RNA polymerase II transcription regulatory region sequence-specific DNA binding"/>
    <property type="evidence" value="ECO:0007669"/>
    <property type="project" value="TreeGrafter"/>
</dbReference>
<dbReference type="AlphaFoldDB" id="A0AA35TPI8"/>
<keyword evidence="3 5" id="KW-0371">Homeobox</keyword>
<feature type="domain" description="Homeobox" evidence="8">
    <location>
        <begin position="70"/>
        <end position="130"/>
    </location>
</feature>